<evidence type="ECO:0000313" key="4">
    <source>
        <dbReference type="EMBL" id="UYG17047.1"/>
    </source>
</evidence>
<feature type="region of interest" description="Disordered" evidence="1">
    <location>
        <begin position="367"/>
        <end position="386"/>
    </location>
</feature>
<keyword evidence="2" id="KW-0812">Transmembrane</keyword>
<dbReference type="Proteomes" id="UP001164305">
    <property type="component" value="Chromosome"/>
</dbReference>
<dbReference type="Gene3D" id="3.40.50.300">
    <property type="entry name" value="P-loop containing nucleotide triphosphate hydrolases"/>
    <property type="match status" value="1"/>
</dbReference>
<dbReference type="SUPFAM" id="SSF52540">
    <property type="entry name" value="P-loop containing nucleoside triphosphate hydrolases"/>
    <property type="match status" value="1"/>
</dbReference>
<evidence type="ECO:0000313" key="5">
    <source>
        <dbReference type="Proteomes" id="UP001164305"/>
    </source>
</evidence>
<keyword evidence="5" id="KW-1185">Reference proteome</keyword>
<organism evidence="4 5">
    <name type="scientific">Brachybacterium huguangmaarense</name>
    <dbReference type="NCBI Taxonomy" id="1652028"/>
    <lineage>
        <taxon>Bacteria</taxon>
        <taxon>Bacillati</taxon>
        <taxon>Actinomycetota</taxon>
        <taxon>Actinomycetes</taxon>
        <taxon>Micrococcales</taxon>
        <taxon>Dermabacteraceae</taxon>
        <taxon>Brachybacterium</taxon>
    </lineage>
</organism>
<sequence>MRAARSGGPGLAERAGALGRAADMLDGIAPDGPLARARETVERVGGRSALSAEHTVVGVFGATGSGKSSLVNAIVGAAVTRAAVRRPTTSAPVAAVVGASGSEPLLDWLEVADRHVLEDPGTPLVRAVEQASTGRHGRRLRGVDESARPGLILLDLPDLDSVELANRETAERMTGLVDVIVWVTDPQKYADDVLHRQFVAPFAAHDATTLVVLNQVDRVRPGDRAAVLASLERLVRLDGVGSAPVLAASAETGEGVEELRERLVVLAAGREASAARLRADVMGAAVALREAAPVGELPAQVRGADVRRLVEDLGAAARVDAVSEAAARSYRHRAAGELGWPPLRWIRRLRPDPLRRLGIGQGAVPGELSRTSLPAPDAATSARASGGVRGFADATSAGAGEAWRAAVRRAARAHADELPDALDQAVAGADLRAQRRSWWWRVLGVIQWLALATAVVGLGWLTLVAVLGYLQIPAPPMPTVDGLGVPVPLPTALLVLGLGVGILLALAGGAIAALASRLERRRVRRLLGERVRAVAERLVVEPVEDVLDLGRDAATDLSLAAGDRR</sequence>
<accession>A0ABY6G1G3</accession>
<dbReference type="InterPro" id="IPR005662">
    <property type="entry name" value="GTPase_Era-like"/>
</dbReference>
<keyword evidence="2" id="KW-0472">Membrane</keyword>
<feature type="transmembrane region" description="Helical" evidence="2">
    <location>
        <begin position="442"/>
        <end position="472"/>
    </location>
</feature>
<proteinExistence type="predicted"/>
<name>A0ABY6G1G3_9MICO</name>
<dbReference type="InterPro" id="IPR045063">
    <property type="entry name" value="Dynamin_N"/>
</dbReference>
<dbReference type="PANTHER" id="PTHR42698:SF1">
    <property type="entry name" value="GTPASE ERA, MITOCHONDRIAL"/>
    <property type="match status" value="1"/>
</dbReference>
<evidence type="ECO:0000256" key="1">
    <source>
        <dbReference type="SAM" id="MobiDB-lite"/>
    </source>
</evidence>
<dbReference type="RefSeq" id="WP_263594256.1">
    <property type="nucleotide sequence ID" value="NZ_CP107020.1"/>
</dbReference>
<reference evidence="4" key="1">
    <citation type="submission" date="2022-10" db="EMBL/GenBank/DDBJ databases">
        <title>Whole-Genome Sequencing of Brachybacterium huguangmaarense BRM-3, Isolated from Betula schmidtii.</title>
        <authorList>
            <person name="Haam D."/>
        </authorList>
    </citation>
    <scope>NUCLEOTIDE SEQUENCE</scope>
    <source>
        <strain evidence="4">BRM-3</strain>
    </source>
</reference>
<evidence type="ECO:0000259" key="3">
    <source>
        <dbReference type="Pfam" id="PF00350"/>
    </source>
</evidence>
<dbReference type="InterPro" id="IPR027417">
    <property type="entry name" value="P-loop_NTPase"/>
</dbReference>
<keyword evidence="2" id="KW-1133">Transmembrane helix</keyword>
<dbReference type="EMBL" id="CP107020">
    <property type="protein sequence ID" value="UYG17047.1"/>
    <property type="molecule type" value="Genomic_DNA"/>
</dbReference>
<gene>
    <name evidence="4" type="ORF">BRM3_01000</name>
</gene>
<dbReference type="Pfam" id="PF00350">
    <property type="entry name" value="Dynamin_N"/>
    <property type="match status" value="1"/>
</dbReference>
<feature type="transmembrane region" description="Helical" evidence="2">
    <location>
        <begin position="492"/>
        <end position="515"/>
    </location>
</feature>
<protein>
    <submittedName>
        <fullName evidence="4">Dynamin family protein</fullName>
    </submittedName>
</protein>
<evidence type="ECO:0000256" key="2">
    <source>
        <dbReference type="SAM" id="Phobius"/>
    </source>
</evidence>
<dbReference type="PANTHER" id="PTHR42698">
    <property type="entry name" value="GTPASE ERA"/>
    <property type="match status" value="1"/>
</dbReference>
<feature type="domain" description="Dynamin N-terminal" evidence="3">
    <location>
        <begin position="57"/>
        <end position="215"/>
    </location>
</feature>